<feature type="region of interest" description="Disordered" evidence="1">
    <location>
        <begin position="1"/>
        <end position="65"/>
    </location>
</feature>
<organism evidence="2">
    <name type="scientific">Acidithiobacillus ferrooxidans</name>
    <name type="common">Thiobacillus ferrooxidans</name>
    <dbReference type="NCBI Taxonomy" id="920"/>
    <lineage>
        <taxon>Bacteria</taxon>
        <taxon>Pseudomonadati</taxon>
        <taxon>Pseudomonadota</taxon>
        <taxon>Acidithiobacillia</taxon>
        <taxon>Acidithiobacillales</taxon>
        <taxon>Acidithiobacillaceae</taxon>
        <taxon>Acidithiobacillus</taxon>
    </lineage>
</organism>
<proteinExistence type="predicted"/>
<dbReference type="EMBL" id="AY825254">
    <property type="protein sequence ID" value="AAV80717.1"/>
    <property type="molecule type" value="Genomic_DNA"/>
</dbReference>
<sequence length="160" mass="18142">MAPWASGQHWMKRIPKPASSAAGCTRPPISSTNCPNPSRVRRRRHSRKSGWPRAGRPQRKPWRSLCATTRRSIPRPWPSWKRIEPSCWLSMIIRPNIGDTSAPPMPLSRPLPLCATGRRAQKIVYRATASLDWASRCCSRQKSAGSLFSIRRKYAICLRG</sequence>
<name>Q5PU84_ACIFR</name>
<feature type="compositionally biased region" description="Basic residues" evidence="1">
    <location>
        <begin position="39"/>
        <end position="62"/>
    </location>
</feature>
<reference evidence="2" key="1">
    <citation type="journal article" date="2005" name="Arch. Microbiol.">
        <title>Identification of IS elements in Acidithiobacillus ferrooxidans strains grown in a medium with ferrous iron or adapted to elemental sulfur.</title>
        <authorList>
            <person name="Kondrat'eva T.F."/>
            <person name="Danilevich V.N."/>
            <person name="Ageeva S.N."/>
            <person name="Karavaiko G.I."/>
        </authorList>
    </citation>
    <scope>NUCLEOTIDE SEQUENCE</scope>
    <source>
        <strain evidence="2">TFBk</strain>
    </source>
</reference>
<accession>Q5PU84</accession>
<protein>
    <submittedName>
        <fullName evidence="2">Uncharacterized protein</fullName>
    </submittedName>
</protein>
<evidence type="ECO:0000313" key="2">
    <source>
        <dbReference type="EMBL" id="AAV80717.1"/>
    </source>
</evidence>
<dbReference type="AlphaFoldDB" id="Q5PU84"/>
<evidence type="ECO:0000256" key="1">
    <source>
        <dbReference type="SAM" id="MobiDB-lite"/>
    </source>
</evidence>